<dbReference type="AlphaFoldDB" id="I8HWM0"/>
<sequence>MAVIRWLLTASEAQLLRFLVLGLLILILGAILPISAVNVFRHR</sequence>
<keyword evidence="1" id="KW-0812">Transmembrane</keyword>
<reference evidence="2 3" key="1">
    <citation type="journal article" date="2012" name="J. Bacteriol.">
        <title>Genome Sequence of n-Alkane-Degrading Hydrocarboniphaga effusa Strain AP103T (ATCC BAA-332T).</title>
        <authorList>
            <person name="Chang H.K."/>
            <person name="Zylstra G.J."/>
            <person name="Chae J.C."/>
        </authorList>
    </citation>
    <scope>NUCLEOTIDE SEQUENCE [LARGE SCALE GENOMIC DNA]</scope>
    <source>
        <strain evidence="2 3">AP103</strain>
    </source>
</reference>
<accession>I8HWM0</accession>
<keyword evidence="1" id="KW-1133">Transmembrane helix</keyword>
<comment type="caution">
    <text evidence="2">The sequence shown here is derived from an EMBL/GenBank/DDBJ whole genome shotgun (WGS) entry which is preliminary data.</text>
</comment>
<name>I8HWM0_9GAMM</name>
<protein>
    <submittedName>
        <fullName evidence="2">Uncharacterized protein</fullName>
    </submittedName>
</protein>
<gene>
    <name evidence="2" type="ORF">WQQ_41760</name>
</gene>
<evidence type="ECO:0000313" key="3">
    <source>
        <dbReference type="Proteomes" id="UP000003704"/>
    </source>
</evidence>
<dbReference type="Proteomes" id="UP000003704">
    <property type="component" value="Unassembled WGS sequence"/>
</dbReference>
<evidence type="ECO:0000313" key="2">
    <source>
        <dbReference type="EMBL" id="EIT67741.1"/>
    </source>
</evidence>
<keyword evidence="3" id="KW-1185">Reference proteome</keyword>
<feature type="transmembrane region" description="Helical" evidence="1">
    <location>
        <begin position="15"/>
        <end position="40"/>
    </location>
</feature>
<dbReference type="EMBL" id="AKGD01000004">
    <property type="protein sequence ID" value="EIT67741.1"/>
    <property type="molecule type" value="Genomic_DNA"/>
</dbReference>
<organism evidence="2 3">
    <name type="scientific">Hydrocarboniphaga effusa AP103</name>
    <dbReference type="NCBI Taxonomy" id="1172194"/>
    <lineage>
        <taxon>Bacteria</taxon>
        <taxon>Pseudomonadati</taxon>
        <taxon>Pseudomonadota</taxon>
        <taxon>Gammaproteobacteria</taxon>
        <taxon>Nevskiales</taxon>
        <taxon>Nevskiaceae</taxon>
        <taxon>Hydrocarboniphaga</taxon>
    </lineage>
</organism>
<keyword evidence="1" id="KW-0472">Membrane</keyword>
<dbReference type="STRING" id="1172194.WQQ_41760"/>
<evidence type="ECO:0000256" key="1">
    <source>
        <dbReference type="SAM" id="Phobius"/>
    </source>
</evidence>
<proteinExistence type="predicted"/>